<feature type="region of interest" description="Disordered" evidence="6">
    <location>
        <begin position="931"/>
        <end position="960"/>
    </location>
</feature>
<accession>A0A7R8Z7J4</accession>
<feature type="compositionally biased region" description="Polar residues" evidence="6">
    <location>
        <begin position="1183"/>
        <end position="1192"/>
    </location>
</feature>
<evidence type="ECO:0000256" key="6">
    <source>
        <dbReference type="SAM" id="MobiDB-lite"/>
    </source>
</evidence>
<keyword evidence="5 7" id="KW-0472">Membrane</keyword>
<evidence type="ECO:0000256" key="3">
    <source>
        <dbReference type="ARBA" id="ARBA00022737"/>
    </source>
</evidence>
<keyword evidence="2 7" id="KW-0812">Transmembrane</keyword>
<feature type="compositionally biased region" description="Low complexity" evidence="6">
    <location>
        <begin position="931"/>
        <end position="959"/>
    </location>
</feature>
<keyword evidence="3" id="KW-0677">Repeat</keyword>
<name>A0A7R8Z7J4_TIMDO</name>
<gene>
    <name evidence="9" type="ORF">TDIB3V08_LOCUS2947</name>
</gene>
<evidence type="ECO:0000256" key="5">
    <source>
        <dbReference type="ARBA" id="ARBA00023136"/>
    </source>
</evidence>
<evidence type="ECO:0000256" key="2">
    <source>
        <dbReference type="ARBA" id="ARBA00022692"/>
    </source>
</evidence>
<dbReference type="GO" id="GO:0005261">
    <property type="term" value="F:monoatomic cation channel activity"/>
    <property type="evidence" value="ECO:0007669"/>
    <property type="project" value="TreeGrafter"/>
</dbReference>
<dbReference type="GO" id="GO:0006816">
    <property type="term" value="P:calcium ion transport"/>
    <property type="evidence" value="ECO:0007669"/>
    <property type="project" value="TreeGrafter"/>
</dbReference>
<comment type="subcellular location">
    <subcellularLocation>
        <location evidence="1">Membrane</location>
    </subcellularLocation>
</comment>
<organism evidence="9">
    <name type="scientific">Timema douglasi</name>
    <name type="common">Walking stick</name>
    <dbReference type="NCBI Taxonomy" id="61478"/>
    <lineage>
        <taxon>Eukaryota</taxon>
        <taxon>Metazoa</taxon>
        <taxon>Ecdysozoa</taxon>
        <taxon>Arthropoda</taxon>
        <taxon>Hexapoda</taxon>
        <taxon>Insecta</taxon>
        <taxon>Pterygota</taxon>
        <taxon>Neoptera</taxon>
        <taxon>Polyneoptera</taxon>
        <taxon>Phasmatodea</taxon>
        <taxon>Timematodea</taxon>
        <taxon>Timematoidea</taxon>
        <taxon>Timematidae</taxon>
        <taxon>Timema</taxon>
    </lineage>
</organism>
<feature type="transmembrane region" description="Helical" evidence="7">
    <location>
        <begin position="1088"/>
        <end position="1112"/>
    </location>
</feature>
<feature type="domain" description="PKD/REJ-like" evidence="8">
    <location>
        <begin position="93"/>
        <end position="279"/>
    </location>
</feature>
<dbReference type="Pfam" id="PF02010">
    <property type="entry name" value="REJ"/>
    <property type="match status" value="1"/>
</dbReference>
<dbReference type="PANTHER" id="PTHR46730:SF1">
    <property type="entry name" value="PLAT DOMAIN-CONTAINING PROTEIN"/>
    <property type="match status" value="1"/>
</dbReference>
<evidence type="ECO:0000259" key="8">
    <source>
        <dbReference type="Pfam" id="PF02010"/>
    </source>
</evidence>
<sequence>MKRSGRVLASNQIPINVTMMMPDIEYKVNVTGTNILGIPGETKYFSIMVAPLNRSESSLELLLLAPDVTYTDSNYYVEAKMSTCRNDLAKQILRYKWSVSTRSEMAKDLNVELQRGKRLKLAAGSLQGGQLYNITCSVKGEVGDSYLAEASMTLRTLTRGIQVVLGTSEVTLGTGQPLELDASQSYDPDMLPGALQFLWCCSRPDGSTCIAPRPGPPVSVESAHAEAFKKPVLALPSGSLAIGDYVFTVHVWKLSSNSTQARTKVSVVRGSPPMIRILPDPRLVHVNPADNATVQAEVSGLRECCRLAWGVVEEPGYQFFDLSGLVGLGDAITLTVDETMELETKETLDSKEFPLIVPGPIGKWPGLLGDSRYKLRLSASCPMCPNTSPANKRAVESHADVVIATNSPPAAQMLQVAIHRDQVKVTPSEGEALLTRFTFSTRSASDSLPDFPLLYRYGYKVGSSREPRDSEDVVHVFSTSSTELEAVTFLPASETLITPVLSVCNSRQLCSTIQGSPVKTRSPSTLTMDDIECVLSPPQYSNIVSEFGQLSASQMYSEALNLAQTLLQTLKPMTDQKLYLKAGTKVEGAIRREISALKSSLKSSPDSIKVSLDFIGMAVTTLDALPMSSSTLQELIDFKNEILRLEGGRLRRLERRKRRENQEEVDKGLAQMKSESIVRSMLSLFQRLVESEKVTWESKMKEKRLLPKQLHRYMTGLCQGGEVTNTKHVIIEFPSVSLSVQRVNLKNLSGKQLNIPYATTGRDPNITAMMDLNTGTKMSELVKEGTCLGAVMFPGDFLTEAANFSIEPIDRRSGLFEVQLTSVTANDILDPGHLERPVNISLPVWGNTLDGSRQIQCVWWLTGVGWSPSECETSPNTVTVAGQEYQQCQCYHLGYYTLVAKDVPTTTTTTTTTEAPTTTKTTTAITTTTTVAPTTSTTLSPTTTTPAPTTTTARVPATTEGQTPIPKLEKLTNMAYSISFRIKEDYNVTVGDNRDRFEEKLRAQILDQVDMPRSMMLEVEVLPGSIVVKLRLVDTDEMTVKEVLPQIAMLLQKGDLEVKGLDQKKLNVPPQPLSVVELRGAEKSSATMFAIAGCTVVSLLTIFFLAVAAVVIKKKKELKKFQQQQMKEELQVPTYQQFPFEHTIDGSEASLARYRSNLPTLGTVSTLMGLMPRQGRQYLTVDGSYNHSQNSTAKKRSKKQRDDVTGGGLLGQEDHDSGIVVTEGGNNRLMERAGTRAQTPSVVLSSEFLATDPMVPGSIPSTYTFSVLWELGNPNASAVSFDALPGTPTED</sequence>
<dbReference type="EMBL" id="OA565248">
    <property type="protein sequence ID" value="CAD7196606.1"/>
    <property type="molecule type" value="Genomic_DNA"/>
</dbReference>
<evidence type="ECO:0000256" key="7">
    <source>
        <dbReference type="SAM" id="Phobius"/>
    </source>
</evidence>
<reference evidence="9" key="1">
    <citation type="submission" date="2020-11" db="EMBL/GenBank/DDBJ databases">
        <authorList>
            <person name="Tran Van P."/>
        </authorList>
    </citation>
    <scope>NUCLEOTIDE SEQUENCE</scope>
</reference>
<evidence type="ECO:0000256" key="1">
    <source>
        <dbReference type="ARBA" id="ARBA00004370"/>
    </source>
</evidence>
<dbReference type="InterPro" id="IPR002859">
    <property type="entry name" value="PKD/REJ-like"/>
</dbReference>
<protein>
    <recommendedName>
        <fullName evidence="8">PKD/REJ-like domain-containing protein</fullName>
    </recommendedName>
</protein>
<feature type="region of interest" description="Disordered" evidence="6">
    <location>
        <begin position="1182"/>
        <end position="1219"/>
    </location>
</feature>
<dbReference type="GO" id="GO:0005886">
    <property type="term" value="C:plasma membrane"/>
    <property type="evidence" value="ECO:0007669"/>
    <property type="project" value="TreeGrafter"/>
</dbReference>
<evidence type="ECO:0000313" key="9">
    <source>
        <dbReference type="EMBL" id="CAD7196606.1"/>
    </source>
</evidence>
<evidence type="ECO:0000256" key="4">
    <source>
        <dbReference type="ARBA" id="ARBA00022989"/>
    </source>
</evidence>
<dbReference type="PANTHER" id="PTHR46730">
    <property type="entry name" value="POLYCYSTIN-1"/>
    <property type="match status" value="1"/>
</dbReference>
<proteinExistence type="predicted"/>
<keyword evidence="4 7" id="KW-1133">Transmembrane helix</keyword>